<dbReference type="SUPFAM" id="SSF88723">
    <property type="entry name" value="PIN domain-like"/>
    <property type="match status" value="1"/>
</dbReference>
<feature type="domain" description="PIN" evidence="1">
    <location>
        <begin position="22"/>
        <end position="131"/>
    </location>
</feature>
<evidence type="ECO:0000259" key="1">
    <source>
        <dbReference type="Pfam" id="PF01850"/>
    </source>
</evidence>
<proteinExistence type="predicted"/>
<dbReference type="AlphaFoldDB" id="E6QJH3"/>
<dbReference type="Gene3D" id="3.40.50.1010">
    <property type="entry name" value="5'-nuclease"/>
    <property type="match status" value="1"/>
</dbReference>
<reference evidence="2" key="1">
    <citation type="submission" date="2009-10" db="EMBL/GenBank/DDBJ databases">
        <title>Diversity of trophic interactions inside an arsenic-rich microbial ecosystem.</title>
        <authorList>
            <person name="Bertin P.N."/>
            <person name="Heinrich-Salmeron A."/>
            <person name="Pelletier E."/>
            <person name="Goulhen-Chollet F."/>
            <person name="Arsene-Ploetze F."/>
            <person name="Gallien S."/>
            <person name="Calteau A."/>
            <person name="Vallenet D."/>
            <person name="Casiot C."/>
            <person name="Chane-Woon-Ming B."/>
            <person name="Giloteaux L."/>
            <person name="Barakat M."/>
            <person name="Bonnefoy V."/>
            <person name="Bruneel O."/>
            <person name="Chandler M."/>
            <person name="Cleiss J."/>
            <person name="Duran R."/>
            <person name="Elbaz-Poulichet F."/>
            <person name="Fonknechten N."/>
            <person name="Lauga B."/>
            <person name="Mornico D."/>
            <person name="Ortet P."/>
            <person name="Schaeffer C."/>
            <person name="Siguier P."/>
            <person name="Alexander Thil Smith A."/>
            <person name="Van Dorsselaer A."/>
            <person name="Weissenbach J."/>
            <person name="Medigue C."/>
            <person name="Le Paslier D."/>
        </authorList>
    </citation>
    <scope>NUCLEOTIDE SEQUENCE</scope>
</reference>
<dbReference type="InterPro" id="IPR002716">
    <property type="entry name" value="PIN_dom"/>
</dbReference>
<protein>
    <recommendedName>
        <fullName evidence="1">PIN domain-containing protein</fullName>
    </recommendedName>
</protein>
<sequence length="149" mass="16875">MADSQRTSDLTDWKPMTSDKAFFDTNVLLYLLSEDTVKADRAESVIVQGGIISAQVLNEFAFVARRKMAMSLPEVREVLAPLYRLCEVTSVTLDTHIQGIQIAERYQYNIWDAMIVASALMAHCVTLYTEDMHHGQILEGRLHIVNPFL</sequence>
<comment type="caution">
    <text evidence="2">The sequence shown here is derived from an EMBL/GenBank/DDBJ whole genome shotgun (WGS) entry which is preliminary data.</text>
</comment>
<dbReference type="InterPro" id="IPR029060">
    <property type="entry name" value="PIN-like_dom_sf"/>
</dbReference>
<accession>E6QJH3</accession>
<dbReference type="CDD" id="cd18692">
    <property type="entry name" value="PIN_VapC-like"/>
    <property type="match status" value="1"/>
</dbReference>
<organism evidence="2">
    <name type="scientific">mine drainage metagenome</name>
    <dbReference type="NCBI Taxonomy" id="410659"/>
    <lineage>
        <taxon>unclassified sequences</taxon>
        <taxon>metagenomes</taxon>
        <taxon>ecological metagenomes</taxon>
    </lineage>
</organism>
<evidence type="ECO:0000313" key="2">
    <source>
        <dbReference type="EMBL" id="CBI07389.1"/>
    </source>
</evidence>
<gene>
    <name evidence="2" type="ORF">CARN6_0722</name>
</gene>
<dbReference type="Pfam" id="PF01850">
    <property type="entry name" value="PIN"/>
    <property type="match status" value="1"/>
</dbReference>
<name>E6QJH3_9ZZZZ</name>
<dbReference type="EMBL" id="CABQ01000088">
    <property type="protein sequence ID" value="CBI07389.1"/>
    <property type="molecule type" value="Genomic_DNA"/>
</dbReference>